<keyword evidence="3" id="KW-1185">Reference proteome</keyword>
<dbReference type="GO" id="GO:0016255">
    <property type="term" value="P:attachment of GPI anchor to protein"/>
    <property type="evidence" value="ECO:0007669"/>
    <property type="project" value="TreeGrafter"/>
</dbReference>
<dbReference type="EMBL" id="JANBQB010000091">
    <property type="protein sequence ID" value="KAJ1982423.1"/>
    <property type="molecule type" value="Genomic_DNA"/>
</dbReference>
<accession>A0A9W8B4Z9</accession>
<feature type="transmembrane region" description="Helical" evidence="1">
    <location>
        <begin position="24"/>
        <end position="44"/>
    </location>
</feature>
<dbReference type="OrthoDB" id="445301at2759"/>
<keyword evidence="1" id="KW-0812">Transmembrane</keyword>
<dbReference type="GO" id="GO:0042765">
    <property type="term" value="C:GPI-anchor transamidase complex"/>
    <property type="evidence" value="ECO:0007669"/>
    <property type="project" value="InterPro"/>
</dbReference>
<evidence type="ECO:0000256" key="1">
    <source>
        <dbReference type="SAM" id="Phobius"/>
    </source>
</evidence>
<proteinExistence type="predicted"/>
<evidence type="ECO:0000313" key="3">
    <source>
        <dbReference type="Proteomes" id="UP001151582"/>
    </source>
</evidence>
<name>A0A9W8B4Z9_9FUNG</name>
<protein>
    <submittedName>
        <fullName evidence="2">Glycosyl phosphatidyl inositol protein transamidase complex subunit</fullName>
    </submittedName>
</protein>
<dbReference type="InterPro" id="IPR007246">
    <property type="entry name" value="Gaa1"/>
</dbReference>
<feature type="transmembrane region" description="Helical" evidence="1">
    <location>
        <begin position="563"/>
        <end position="596"/>
    </location>
</feature>
<feature type="transmembrane region" description="Helical" evidence="1">
    <location>
        <begin position="488"/>
        <end position="509"/>
    </location>
</feature>
<feature type="transmembrane region" description="Helical" evidence="1">
    <location>
        <begin position="673"/>
        <end position="695"/>
    </location>
</feature>
<dbReference type="Pfam" id="PF04114">
    <property type="entry name" value="Gaa1"/>
    <property type="match status" value="1"/>
</dbReference>
<reference evidence="2" key="1">
    <citation type="submission" date="2022-07" db="EMBL/GenBank/DDBJ databases">
        <title>Phylogenomic reconstructions and comparative analyses of Kickxellomycotina fungi.</title>
        <authorList>
            <person name="Reynolds N.K."/>
            <person name="Stajich J.E."/>
            <person name="Barry K."/>
            <person name="Grigoriev I.V."/>
            <person name="Crous P."/>
            <person name="Smith M.E."/>
        </authorList>
    </citation>
    <scope>NUCLEOTIDE SEQUENCE</scope>
    <source>
        <strain evidence="2">RSA 567</strain>
    </source>
</reference>
<dbReference type="Gene3D" id="3.40.630.10">
    <property type="entry name" value="Zn peptidases"/>
    <property type="match status" value="1"/>
</dbReference>
<feature type="transmembrane region" description="Helical" evidence="1">
    <location>
        <begin position="529"/>
        <end position="551"/>
    </location>
</feature>
<dbReference type="PIRSF" id="PIRSF036762">
    <property type="entry name" value="GAA1"/>
    <property type="match status" value="1"/>
</dbReference>
<dbReference type="PANTHER" id="PTHR13304">
    <property type="entry name" value="GLYCOSYLPHOSPHATIDYLINOSITOL ANCHOR ATTACHMENT 1 PROTEIN"/>
    <property type="match status" value="1"/>
</dbReference>
<dbReference type="Proteomes" id="UP001151582">
    <property type="component" value="Unassembled WGS sequence"/>
</dbReference>
<gene>
    <name evidence="2" type="primary">GAA1</name>
    <name evidence="2" type="ORF">H4R34_001716</name>
</gene>
<dbReference type="SUPFAM" id="SSF53187">
    <property type="entry name" value="Zn-dependent exopeptidases"/>
    <property type="match status" value="1"/>
</dbReference>
<dbReference type="AlphaFoldDB" id="A0A9W8B4Z9"/>
<organism evidence="2 3">
    <name type="scientific">Dimargaris verticillata</name>
    <dbReference type="NCBI Taxonomy" id="2761393"/>
    <lineage>
        <taxon>Eukaryota</taxon>
        <taxon>Fungi</taxon>
        <taxon>Fungi incertae sedis</taxon>
        <taxon>Zoopagomycota</taxon>
        <taxon>Kickxellomycotina</taxon>
        <taxon>Dimargaritomycetes</taxon>
        <taxon>Dimargaritales</taxon>
        <taxon>Dimargaritaceae</taxon>
        <taxon>Dimargaris</taxon>
    </lineage>
</organism>
<feature type="transmembrane region" description="Helical" evidence="1">
    <location>
        <begin position="407"/>
        <end position="429"/>
    </location>
</feature>
<keyword evidence="1" id="KW-0472">Membrane</keyword>
<dbReference type="PANTHER" id="PTHR13304:SF0">
    <property type="entry name" value="GLYCOSYLPHOSPHATIDYLINOSITOL ANCHOR ATTACHMENT 1 PROTEIN"/>
    <property type="match status" value="1"/>
</dbReference>
<keyword evidence="1" id="KW-1133">Transmembrane helix</keyword>
<sequence>MTDDKRVRQGVRTLRVVTALRRHINWLSWGLLAVGLAWLLVLPLELYSNRTYLSENALMPNQARRSYGDAQVAAAHQHLQALVNRHDQDSRVAYVFEWLQRLGYHAETQSFQYTQTFVNQTWAGTNVHGVLHAPRADTTEALMLVAPWRFATDPNRSNLSGVAHVLALAQYFRELNHWAKDLILLFPGGPPTLGIEMWLRRYHGEAMLSPHQADPLYVRSGVIQGALTFELPHTAAYASLGIFHEGKNGQLPNLDLLNIIARITKQENVPLTLHHIVRSSPAQLNGHQRNWLSSDNWPLLYRHYLDSLRTLWTTMAAQATGLTQGTHAPFHRYRIDAVTLQAAPHPEATGPAAPWPNGPMAGFHFQELGRVTESVFRSLNNLLEHFHQSFFIYLLPSPWQYISIANFIPPVLLMAAGLLGAALGSWWSVHGYYQPPSSMARSNPPLTTTTKQAAYDWWVQQLFAQTETQFPRRIHNYAAFWTLARPTLAVLVVFHLGLGTLLYLLPTIVPQSLQIVPPGLFAHLGLSTAEAHMALTQGFTLFSCLVSFGAVRQWYRNCYDPRLLRMLTLLLLMLAIAAVSVVNFSLALALAMLTAVPFSLLPTPNVKFEHPTNDAPAVPTFSGGPFVWRSVLLAWVMAISPPVLANTMAWATNQTWTQLWSGMVVEHQLFGSWVYPLLCFIYWPALMSAVLILCYPSLRIDSIPNALGMDK</sequence>
<comment type="caution">
    <text evidence="2">The sequence shown here is derived from an EMBL/GenBank/DDBJ whole genome shotgun (WGS) entry which is preliminary data.</text>
</comment>
<evidence type="ECO:0000313" key="2">
    <source>
        <dbReference type="EMBL" id="KAJ1982423.1"/>
    </source>
</evidence>